<dbReference type="SUPFAM" id="SSF51011">
    <property type="entry name" value="Glycosyl hydrolase domain"/>
    <property type="match status" value="1"/>
</dbReference>
<gene>
    <name evidence="3" type="primary">LOC116314754</name>
</gene>
<reference evidence="4" key="1">
    <citation type="submission" date="2020-03" db="EMBL/GenBank/DDBJ databases">
        <title>Evolution of repeat sequences and sex chromosomes of tilapia species revealed by chromosome-level genomes.</title>
        <authorList>
            <person name="Xu L."/>
            <person name="Tao W."/>
            <person name="Wang D."/>
            <person name="Zhou Q."/>
        </authorList>
    </citation>
    <scope>NUCLEOTIDE SEQUENCE [LARGE SCALE GENOMIC DNA]</scope>
    <source>
        <strain evidence="4">Israel</strain>
    </source>
</reference>
<dbReference type="Ensembl" id="ENSOABT00000073410.1">
    <property type="protein sequence ID" value="ENSOABP00000069355.1"/>
    <property type="gene ID" value="ENSOABG00000011697.2"/>
</dbReference>
<evidence type="ECO:0000313" key="4">
    <source>
        <dbReference type="Proteomes" id="UP000472276"/>
    </source>
</evidence>
<dbReference type="AlphaFoldDB" id="A0AAZ1XP37"/>
<dbReference type="Proteomes" id="UP000472276">
    <property type="component" value="Unassembled WGS sequence"/>
</dbReference>
<dbReference type="Pfam" id="PF16028">
    <property type="entry name" value="SLC3A2_N"/>
    <property type="match status" value="1"/>
</dbReference>
<feature type="transmembrane region" description="Helical" evidence="1">
    <location>
        <begin position="54"/>
        <end position="75"/>
    </location>
</feature>
<dbReference type="SUPFAM" id="SSF51445">
    <property type="entry name" value="(Trans)glycosidases"/>
    <property type="match status" value="1"/>
</dbReference>
<dbReference type="GO" id="GO:0015173">
    <property type="term" value="F:aromatic amino acid transmembrane transporter activity"/>
    <property type="evidence" value="ECO:0007669"/>
    <property type="project" value="TreeGrafter"/>
</dbReference>
<dbReference type="Gene3D" id="3.20.20.80">
    <property type="entry name" value="Glycosidases"/>
    <property type="match status" value="2"/>
</dbReference>
<dbReference type="InterPro" id="IPR042280">
    <property type="entry name" value="SLC3A2"/>
</dbReference>
<keyword evidence="1" id="KW-0812">Transmembrane</keyword>
<evidence type="ECO:0000313" key="3">
    <source>
        <dbReference type="Ensembl" id="ENSOABP00000069355.1"/>
    </source>
</evidence>
<evidence type="ECO:0000256" key="1">
    <source>
        <dbReference type="SAM" id="Phobius"/>
    </source>
</evidence>
<sequence>MPVNAGHVGYGSVPSGASETCPLLTPEPDSLWRPMTREELEAANGPGWRKVRCYLVLLFWLAWVTILATSVAIIIKSPRPVATPLKWWQKSLFYQLQADKWTEAQTEGPEGMCAMDEQLPYLKSLGIGALILKGVFDVEVFPLNLTAADKNFAPLAWMQHLLSESHKADLKIVLDLCKLDLLAPQGITGNLSATTQEVADAVERCLQTRGDDIWPSWTVGGNPSQELKKLLLVLMMTLPGSPAIHYDKDMEKTKDKSKMNRAALQLFSSLSFSKAREEALQYGSFTFLPFNTSSSSNSSLSSPLSPPILAFLRSWGCVHFLVLLNFGFQPQSLDPAWASSLPEAGLFVASTGMDRFVSTSLYSLRLRPYEAIVIKLLEAQNYS</sequence>
<name>A0AAZ1XP37_OREAU</name>
<organism evidence="3 4">
    <name type="scientific">Oreochromis aureus</name>
    <name type="common">Israeli tilapia</name>
    <name type="synonym">Chromis aureus</name>
    <dbReference type="NCBI Taxonomy" id="47969"/>
    <lineage>
        <taxon>Eukaryota</taxon>
        <taxon>Metazoa</taxon>
        <taxon>Chordata</taxon>
        <taxon>Craniata</taxon>
        <taxon>Vertebrata</taxon>
        <taxon>Euteleostomi</taxon>
        <taxon>Actinopterygii</taxon>
        <taxon>Neopterygii</taxon>
        <taxon>Teleostei</taxon>
        <taxon>Neoteleostei</taxon>
        <taxon>Acanthomorphata</taxon>
        <taxon>Ovalentaria</taxon>
        <taxon>Cichlomorphae</taxon>
        <taxon>Cichliformes</taxon>
        <taxon>Cichlidae</taxon>
        <taxon>African cichlids</taxon>
        <taxon>Pseudocrenilabrinae</taxon>
        <taxon>Oreochromini</taxon>
        <taxon>Oreochromis</taxon>
    </lineage>
</organism>
<dbReference type="GO" id="GO:0015180">
    <property type="term" value="F:L-alanine transmembrane transporter activity"/>
    <property type="evidence" value="ECO:0007669"/>
    <property type="project" value="TreeGrafter"/>
</dbReference>
<dbReference type="GeneID" id="116314754"/>
<dbReference type="GO" id="GO:1903801">
    <property type="term" value="P:L-leucine import across plasma membrane"/>
    <property type="evidence" value="ECO:0007669"/>
    <property type="project" value="TreeGrafter"/>
</dbReference>
<keyword evidence="1" id="KW-0472">Membrane</keyword>
<proteinExistence type="predicted"/>
<accession>A0AAZ1XP37</accession>
<dbReference type="GO" id="GO:0015823">
    <property type="term" value="P:phenylalanine transport"/>
    <property type="evidence" value="ECO:0007669"/>
    <property type="project" value="TreeGrafter"/>
</dbReference>
<keyword evidence="4" id="KW-1185">Reference proteome</keyword>
<dbReference type="GO" id="GO:1904273">
    <property type="term" value="P:L-alanine import across plasma membrane"/>
    <property type="evidence" value="ECO:0007669"/>
    <property type="project" value="TreeGrafter"/>
</dbReference>
<dbReference type="InterPro" id="IPR013780">
    <property type="entry name" value="Glyco_hydro_b"/>
</dbReference>
<reference evidence="3" key="2">
    <citation type="submission" date="2025-08" db="UniProtKB">
        <authorList>
            <consortium name="Ensembl"/>
        </authorList>
    </citation>
    <scope>IDENTIFICATION</scope>
</reference>
<reference evidence="3" key="3">
    <citation type="submission" date="2025-09" db="UniProtKB">
        <authorList>
            <consortium name="Ensembl"/>
        </authorList>
    </citation>
    <scope>IDENTIFICATION</scope>
</reference>
<dbReference type="PANTHER" id="PTHR46673:SF2">
    <property type="entry name" value="4F2 CELL-SURFACE ANTIGEN HEAVY CHAIN-LIKE"/>
    <property type="match status" value="1"/>
</dbReference>
<dbReference type="PANTHER" id="PTHR46673">
    <property type="entry name" value="4F2 CELL-SURFACE ANTIGEN HEAVY CHAIN"/>
    <property type="match status" value="1"/>
</dbReference>
<dbReference type="GO" id="GO:0016324">
    <property type="term" value="C:apical plasma membrane"/>
    <property type="evidence" value="ECO:0007669"/>
    <property type="project" value="TreeGrafter"/>
</dbReference>
<dbReference type="InterPro" id="IPR031984">
    <property type="entry name" value="SLC3A2_N"/>
</dbReference>
<dbReference type="GO" id="GO:0016323">
    <property type="term" value="C:basolateral plasma membrane"/>
    <property type="evidence" value="ECO:0007669"/>
    <property type="project" value="TreeGrafter"/>
</dbReference>
<feature type="domain" description="Solute carrier family 3 member 2 N-terminal" evidence="2">
    <location>
        <begin position="35"/>
        <end position="93"/>
    </location>
</feature>
<protein>
    <recommendedName>
        <fullName evidence="2">Solute carrier family 3 member 2 N-terminal domain-containing protein</fullName>
    </recommendedName>
</protein>
<dbReference type="InterPro" id="IPR017853">
    <property type="entry name" value="GH"/>
</dbReference>
<keyword evidence="1" id="KW-1133">Transmembrane helix</keyword>
<dbReference type="GO" id="GO:0015190">
    <property type="term" value="F:L-leucine transmembrane transporter activity"/>
    <property type="evidence" value="ECO:0007669"/>
    <property type="project" value="TreeGrafter"/>
</dbReference>
<dbReference type="Gene3D" id="2.60.40.1180">
    <property type="entry name" value="Golgi alpha-mannosidase II"/>
    <property type="match status" value="1"/>
</dbReference>
<evidence type="ECO:0000259" key="2">
    <source>
        <dbReference type="Pfam" id="PF16028"/>
    </source>
</evidence>
<dbReference type="RefSeq" id="XP_039454214.1">
    <property type="nucleotide sequence ID" value="XM_039598280.1"/>
</dbReference>